<evidence type="ECO:0000313" key="2">
    <source>
        <dbReference type="Proteomes" id="UP001432292"/>
    </source>
</evidence>
<dbReference type="RefSeq" id="WP_328731353.1">
    <property type="nucleotide sequence ID" value="NZ_CP108029.1"/>
</dbReference>
<organism evidence="1 2">
    <name type="scientific">Streptomyces caniferus</name>
    <dbReference type="NCBI Taxonomy" id="285557"/>
    <lineage>
        <taxon>Bacteria</taxon>
        <taxon>Bacillati</taxon>
        <taxon>Actinomycetota</taxon>
        <taxon>Actinomycetes</taxon>
        <taxon>Kitasatosporales</taxon>
        <taxon>Streptomycetaceae</taxon>
        <taxon>Streptomyces</taxon>
    </lineage>
</organism>
<sequence>MAEPTSRLVVPKVDDDKEEPESGVVKDLLSFGDVLSPSWVISKGLEIAFDFNPVDEAKKLIAGDWAEYAQCAKAWKAMGDFCEDLAENIKAGNTALDKSWNGNAADAAYIYFETLSKDITEMKNSFVDLKENYEKTTEAVWNAAEACGDLLQGILDTAAIVGLTALAGASTSFTLFGPAIAAGAVAGEVIAMINMWSKLTTVISELQTAVNGSVALVTGISSSIESKAIKFPLPGKAYDSPVV</sequence>
<reference evidence="1" key="1">
    <citation type="submission" date="2022-10" db="EMBL/GenBank/DDBJ databases">
        <title>The complete genomes of actinobacterial strains from the NBC collection.</title>
        <authorList>
            <person name="Joergensen T.S."/>
            <person name="Alvarez Arevalo M."/>
            <person name="Sterndorff E.B."/>
            <person name="Faurdal D."/>
            <person name="Vuksanovic O."/>
            <person name="Mourched A.-S."/>
            <person name="Charusanti P."/>
            <person name="Shaw S."/>
            <person name="Blin K."/>
            <person name="Weber T."/>
        </authorList>
    </citation>
    <scope>NUCLEOTIDE SEQUENCE</scope>
    <source>
        <strain evidence="1">NBC_01256</strain>
    </source>
</reference>
<dbReference type="InterPro" id="IPR036689">
    <property type="entry name" value="ESAT-6-like_sf"/>
</dbReference>
<accession>A0ABZ1VGZ0</accession>
<dbReference type="SUPFAM" id="SSF140453">
    <property type="entry name" value="EsxAB dimer-like"/>
    <property type="match status" value="1"/>
</dbReference>
<dbReference type="Proteomes" id="UP001432292">
    <property type="component" value="Chromosome"/>
</dbReference>
<proteinExistence type="predicted"/>
<gene>
    <name evidence="1" type="ORF">OG727_09550</name>
</gene>
<protein>
    <submittedName>
        <fullName evidence="1">Uncharacterized protein</fullName>
    </submittedName>
</protein>
<dbReference type="EMBL" id="CP108473">
    <property type="protein sequence ID" value="WUS22505.1"/>
    <property type="molecule type" value="Genomic_DNA"/>
</dbReference>
<evidence type="ECO:0000313" key="1">
    <source>
        <dbReference type="EMBL" id="WUS22505.1"/>
    </source>
</evidence>
<name>A0ABZ1VGZ0_9ACTN</name>
<keyword evidence="2" id="KW-1185">Reference proteome</keyword>